<dbReference type="KEGG" id="hha:Hhal_2016"/>
<evidence type="ECO:0000313" key="4">
    <source>
        <dbReference type="EMBL" id="ABM62780.1"/>
    </source>
</evidence>
<dbReference type="AlphaFoldDB" id="A1WYL8"/>
<dbReference type="InterPro" id="IPR046342">
    <property type="entry name" value="CBS_dom_sf"/>
</dbReference>
<proteinExistence type="predicted"/>
<dbReference type="SMART" id="SM00116">
    <property type="entry name" value="CBS"/>
    <property type="match status" value="2"/>
</dbReference>
<dbReference type="EMBL" id="CP000544">
    <property type="protein sequence ID" value="ABM62780.1"/>
    <property type="molecule type" value="Genomic_DNA"/>
</dbReference>
<dbReference type="PANTHER" id="PTHR43080">
    <property type="entry name" value="CBS DOMAIN-CONTAINING PROTEIN CBSX3, MITOCHONDRIAL"/>
    <property type="match status" value="1"/>
</dbReference>
<dbReference type="SUPFAM" id="SSF54631">
    <property type="entry name" value="CBS-domain pair"/>
    <property type="match status" value="1"/>
</dbReference>
<dbReference type="STRING" id="349124.Hhal_2016"/>
<evidence type="ECO:0000313" key="5">
    <source>
        <dbReference type="Proteomes" id="UP000000647"/>
    </source>
</evidence>
<reference evidence="5" key="1">
    <citation type="submission" date="2006-12" db="EMBL/GenBank/DDBJ databases">
        <title>Complete sequence of Halorhodospira halophila SL1.</title>
        <authorList>
            <consortium name="US DOE Joint Genome Institute"/>
            <person name="Copeland A."/>
            <person name="Lucas S."/>
            <person name="Lapidus A."/>
            <person name="Barry K."/>
            <person name="Detter J.C."/>
            <person name="Glavina del Rio T."/>
            <person name="Hammon N."/>
            <person name="Israni S."/>
            <person name="Dalin E."/>
            <person name="Tice H."/>
            <person name="Pitluck S."/>
            <person name="Saunders E."/>
            <person name="Brettin T."/>
            <person name="Bruce D."/>
            <person name="Han C."/>
            <person name="Tapia R."/>
            <person name="Schmutz J."/>
            <person name="Larimer F."/>
            <person name="Land M."/>
            <person name="Hauser L."/>
            <person name="Kyrpides N."/>
            <person name="Mikhailova N."/>
            <person name="Hoff W."/>
            <person name="Richardson P."/>
        </authorList>
    </citation>
    <scope>NUCLEOTIDE SEQUENCE [LARGE SCALE GENOMIC DNA]</scope>
    <source>
        <strain evidence="5">DSM 244 / SL1</strain>
    </source>
</reference>
<dbReference type="RefSeq" id="WP_011814802.1">
    <property type="nucleotide sequence ID" value="NC_008789.1"/>
</dbReference>
<keyword evidence="1 2" id="KW-0129">CBS domain</keyword>
<dbReference type="Proteomes" id="UP000000647">
    <property type="component" value="Chromosome"/>
</dbReference>
<name>A1WYL8_HALHL</name>
<sequence length="144" mass="16163">MYDFLSYRVSDYMTAEPKTVGHDTPLRELQRLFDGHDFNGVPVVDEQGQLLGLATKLDLLKAFTFTPDAMVPRYDAIMERPVHEVMTREPITVAPDLPLTRVLQRMVDMRTKGFPVVDDSSRVVGVIAREDLLGALRDATRGTG</sequence>
<evidence type="ECO:0000256" key="1">
    <source>
        <dbReference type="ARBA" id="ARBA00023122"/>
    </source>
</evidence>
<protein>
    <submittedName>
        <fullName evidence="4">CBS domain containing protein</fullName>
    </submittedName>
</protein>
<dbReference type="HOGENOM" id="CLU_040681_9_0_6"/>
<dbReference type="PANTHER" id="PTHR43080:SF2">
    <property type="entry name" value="CBS DOMAIN-CONTAINING PROTEIN"/>
    <property type="match status" value="1"/>
</dbReference>
<keyword evidence="5" id="KW-1185">Reference proteome</keyword>
<dbReference type="InterPro" id="IPR051257">
    <property type="entry name" value="Diverse_CBS-Domain"/>
</dbReference>
<feature type="domain" description="CBS" evidence="3">
    <location>
        <begin position="86"/>
        <end position="143"/>
    </location>
</feature>
<dbReference type="Gene3D" id="3.10.580.10">
    <property type="entry name" value="CBS-domain"/>
    <property type="match status" value="1"/>
</dbReference>
<gene>
    <name evidence="4" type="ordered locus">Hhal_2016</name>
</gene>
<accession>A1WYL8</accession>
<dbReference type="eggNOG" id="COG0517">
    <property type="taxonomic scope" value="Bacteria"/>
</dbReference>
<evidence type="ECO:0000259" key="3">
    <source>
        <dbReference type="PROSITE" id="PS51371"/>
    </source>
</evidence>
<organism evidence="4 5">
    <name type="scientific">Halorhodospira halophila (strain DSM 244 / SL1)</name>
    <name type="common">Ectothiorhodospira halophila (strain DSM 244 / SL1)</name>
    <dbReference type="NCBI Taxonomy" id="349124"/>
    <lineage>
        <taxon>Bacteria</taxon>
        <taxon>Pseudomonadati</taxon>
        <taxon>Pseudomonadota</taxon>
        <taxon>Gammaproteobacteria</taxon>
        <taxon>Chromatiales</taxon>
        <taxon>Ectothiorhodospiraceae</taxon>
        <taxon>Halorhodospira</taxon>
    </lineage>
</organism>
<reference evidence="4 5" key="2">
    <citation type="journal article" date="2013" name="Stand. Genomic Sci.">
        <title>Complete genome sequence of Halorhodospira halophila SL1.</title>
        <authorList>
            <person name="Challacombe J.F."/>
            <person name="Majid S."/>
            <person name="Deole R."/>
            <person name="Brettin T.S."/>
            <person name="Bruce D."/>
            <person name="Delano S.F."/>
            <person name="Detter J.C."/>
            <person name="Gleasner C.D."/>
            <person name="Han C.S."/>
            <person name="Misra M."/>
            <person name="Reitenga K.G."/>
            <person name="Mikhailova N."/>
            <person name="Woyke T."/>
            <person name="Pitluck S."/>
            <person name="Nolan M."/>
            <person name="Land M.L."/>
            <person name="Saunders E."/>
            <person name="Tapia R."/>
            <person name="Lapidus A."/>
            <person name="Ivanova N."/>
            <person name="Hoff W.D."/>
        </authorList>
    </citation>
    <scope>NUCLEOTIDE SEQUENCE [LARGE SCALE GENOMIC DNA]</scope>
    <source>
        <strain evidence="5">DSM 244 / SL1</strain>
    </source>
</reference>
<evidence type="ECO:0000256" key="2">
    <source>
        <dbReference type="PROSITE-ProRule" id="PRU00703"/>
    </source>
</evidence>
<dbReference type="PROSITE" id="PS51371">
    <property type="entry name" value="CBS"/>
    <property type="match status" value="2"/>
</dbReference>
<dbReference type="Pfam" id="PF00571">
    <property type="entry name" value="CBS"/>
    <property type="match status" value="2"/>
</dbReference>
<dbReference type="InterPro" id="IPR000644">
    <property type="entry name" value="CBS_dom"/>
</dbReference>
<feature type="domain" description="CBS" evidence="3">
    <location>
        <begin position="13"/>
        <end position="70"/>
    </location>
</feature>
<dbReference type="OrthoDB" id="9790355at2"/>